<dbReference type="Proteomes" id="UP000184251">
    <property type="component" value="Unassembled WGS sequence"/>
</dbReference>
<keyword evidence="3" id="KW-0762">Sugar transport</keyword>
<dbReference type="InterPro" id="IPR050890">
    <property type="entry name" value="PTS_EIIA_component"/>
</dbReference>
<keyword evidence="9" id="KW-1185">Reference proteome</keyword>
<feature type="domain" description="PTS EIIA type-1" evidence="7">
    <location>
        <begin position="34"/>
        <end position="137"/>
    </location>
</feature>
<evidence type="ECO:0000256" key="6">
    <source>
        <dbReference type="ARBA" id="ARBA00022777"/>
    </source>
</evidence>
<evidence type="ECO:0000259" key="7">
    <source>
        <dbReference type="PROSITE" id="PS51093"/>
    </source>
</evidence>
<accession>A0A1M4SFF5</accession>
<evidence type="ECO:0000256" key="3">
    <source>
        <dbReference type="ARBA" id="ARBA00022597"/>
    </source>
</evidence>
<evidence type="ECO:0000256" key="5">
    <source>
        <dbReference type="ARBA" id="ARBA00022683"/>
    </source>
</evidence>
<keyword evidence="2" id="KW-0813">Transport</keyword>
<dbReference type="AlphaFoldDB" id="A0A1M4SFF5"/>
<organism evidence="8 9">
    <name type="scientific">Alkalibacter saccharofermentans DSM 14828</name>
    <dbReference type="NCBI Taxonomy" id="1120975"/>
    <lineage>
        <taxon>Bacteria</taxon>
        <taxon>Bacillati</taxon>
        <taxon>Bacillota</taxon>
        <taxon>Clostridia</taxon>
        <taxon>Eubacteriales</taxon>
        <taxon>Eubacteriaceae</taxon>
        <taxon>Alkalibacter</taxon>
    </lineage>
</organism>
<comment type="subcellular location">
    <subcellularLocation>
        <location evidence="1">Cytoplasm</location>
    </subcellularLocation>
</comment>
<dbReference type="InterPro" id="IPR001127">
    <property type="entry name" value="PTS_EIIA_1_perm"/>
</dbReference>
<dbReference type="GO" id="GO:0016301">
    <property type="term" value="F:kinase activity"/>
    <property type="evidence" value="ECO:0007669"/>
    <property type="project" value="UniProtKB-KW"/>
</dbReference>
<dbReference type="PANTHER" id="PTHR45008">
    <property type="entry name" value="PTS SYSTEM GLUCOSE-SPECIFIC EIIA COMPONENT"/>
    <property type="match status" value="1"/>
</dbReference>
<sequence length="161" mass="18093">MTAQTNRMFKKILKRKDFFSPMEGELMRIDQVEDEVFSTRSMGDGFAIDFNGVDVKAPTDGEVIMAFPTGHAIGIKNDNMEYLIHIGMDTVELEGEGFELCVAQGDRIKQGDVIVKVDKEKILEKGKSLKSPIVFLTGEKIEVLSVGRYVKCMEKNIIKIK</sequence>
<dbReference type="PANTHER" id="PTHR45008:SF1">
    <property type="entry name" value="PTS SYSTEM GLUCOSE-SPECIFIC EIIA COMPONENT"/>
    <property type="match status" value="1"/>
</dbReference>
<dbReference type="FunFam" id="2.70.70.10:FF:000001">
    <property type="entry name" value="PTS system glucose-specific IIA component"/>
    <property type="match status" value="1"/>
</dbReference>
<keyword evidence="4" id="KW-0808">Transferase</keyword>
<evidence type="ECO:0000313" key="9">
    <source>
        <dbReference type="Proteomes" id="UP000184251"/>
    </source>
</evidence>
<dbReference type="Pfam" id="PF00358">
    <property type="entry name" value="PTS_EIIA_1"/>
    <property type="match status" value="1"/>
</dbReference>
<name>A0A1M4SFF5_9FIRM</name>
<dbReference type="NCBIfam" id="TIGR00830">
    <property type="entry name" value="PTBA"/>
    <property type="match status" value="1"/>
</dbReference>
<dbReference type="InterPro" id="IPR011055">
    <property type="entry name" value="Dup_hybrid_motif"/>
</dbReference>
<dbReference type="GO" id="GO:0005737">
    <property type="term" value="C:cytoplasm"/>
    <property type="evidence" value="ECO:0007669"/>
    <property type="project" value="UniProtKB-SubCell"/>
</dbReference>
<dbReference type="Gene3D" id="2.70.70.10">
    <property type="entry name" value="Glucose Permease (Domain IIA)"/>
    <property type="match status" value="1"/>
</dbReference>
<reference evidence="8 9" key="1">
    <citation type="submission" date="2016-11" db="EMBL/GenBank/DDBJ databases">
        <authorList>
            <person name="Jaros S."/>
            <person name="Januszkiewicz K."/>
            <person name="Wedrychowicz H."/>
        </authorList>
    </citation>
    <scope>NUCLEOTIDE SEQUENCE [LARGE SCALE GENOMIC DNA]</scope>
    <source>
        <strain evidence="8 9">DSM 14828</strain>
    </source>
</reference>
<evidence type="ECO:0000256" key="2">
    <source>
        <dbReference type="ARBA" id="ARBA00022448"/>
    </source>
</evidence>
<evidence type="ECO:0000313" key="8">
    <source>
        <dbReference type="EMBL" id="SHE30936.1"/>
    </source>
</evidence>
<evidence type="ECO:0000256" key="4">
    <source>
        <dbReference type="ARBA" id="ARBA00022679"/>
    </source>
</evidence>
<keyword evidence="5" id="KW-0598">Phosphotransferase system</keyword>
<keyword evidence="6" id="KW-0418">Kinase</keyword>
<dbReference type="GO" id="GO:0009401">
    <property type="term" value="P:phosphoenolpyruvate-dependent sugar phosphotransferase system"/>
    <property type="evidence" value="ECO:0007669"/>
    <property type="project" value="UniProtKB-KW"/>
</dbReference>
<dbReference type="SUPFAM" id="SSF51261">
    <property type="entry name" value="Duplicated hybrid motif"/>
    <property type="match status" value="1"/>
</dbReference>
<gene>
    <name evidence="8" type="ORF">SAMN02746064_00242</name>
</gene>
<evidence type="ECO:0000256" key="1">
    <source>
        <dbReference type="ARBA" id="ARBA00004496"/>
    </source>
</evidence>
<proteinExistence type="predicted"/>
<dbReference type="PROSITE" id="PS51093">
    <property type="entry name" value="PTS_EIIA_TYPE_1"/>
    <property type="match status" value="1"/>
</dbReference>
<dbReference type="EMBL" id="FQTU01000001">
    <property type="protein sequence ID" value="SHE30936.1"/>
    <property type="molecule type" value="Genomic_DNA"/>
</dbReference>
<protein>
    <submittedName>
        <fullName evidence="8">PTS system, glucose subfamily, IIA component</fullName>
    </submittedName>
</protein>
<dbReference type="STRING" id="1120975.SAMN02746064_00242"/>